<dbReference type="Gramene" id="EOY05779">
    <property type="protein sequence ID" value="EOY05779"/>
    <property type="gene ID" value="TCM_020692"/>
</dbReference>
<feature type="compositionally biased region" description="Polar residues" evidence="1">
    <location>
        <begin position="105"/>
        <end position="119"/>
    </location>
</feature>
<keyword evidence="4" id="KW-1185">Reference proteome</keyword>
<feature type="region of interest" description="Disordered" evidence="1">
    <location>
        <begin position="105"/>
        <end position="144"/>
    </location>
</feature>
<reference evidence="3 4" key="1">
    <citation type="journal article" date="2013" name="Genome Biol.">
        <title>The genome sequence of the most widely cultivated cacao type and its use to identify candidate genes regulating pod color.</title>
        <authorList>
            <person name="Motamayor J.C."/>
            <person name="Mockaitis K."/>
            <person name="Schmutz J."/>
            <person name="Haiminen N."/>
            <person name="Iii D.L."/>
            <person name="Cornejo O."/>
            <person name="Findley S.D."/>
            <person name="Zheng P."/>
            <person name="Utro F."/>
            <person name="Royaert S."/>
            <person name="Saski C."/>
            <person name="Jenkins J."/>
            <person name="Podicheti R."/>
            <person name="Zhao M."/>
            <person name="Scheffler B.E."/>
            <person name="Stack J.C."/>
            <person name="Feltus F.A."/>
            <person name="Mustiga G.M."/>
            <person name="Amores F."/>
            <person name="Phillips W."/>
            <person name="Marelli J.P."/>
            <person name="May G.D."/>
            <person name="Shapiro H."/>
            <person name="Ma J."/>
            <person name="Bustamante C.D."/>
            <person name="Schnell R.J."/>
            <person name="Main D."/>
            <person name="Gilbert D."/>
            <person name="Parida L."/>
            <person name="Kuhn D.N."/>
        </authorList>
    </citation>
    <scope>NUCLEOTIDE SEQUENCE [LARGE SCALE GENOMIC DNA]</scope>
    <source>
        <strain evidence="4">cv. Matina 1-6</strain>
    </source>
</reference>
<evidence type="ECO:0000259" key="2">
    <source>
        <dbReference type="Pfam" id="PF05703"/>
    </source>
</evidence>
<dbReference type="AlphaFoldDB" id="A0A061EU27"/>
<feature type="domain" description="VAN3-binding protein-like auxin canalisation" evidence="2">
    <location>
        <begin position="21"/>
        <end position="323"/>
    </location>
</feature>
<evidence type="ECO:0000313" key="3">
    <source>
        <dbReference type="EMBL" id="EOY05779.1"/>
    </source>
</evidence>
<dbReference type="Proteomes" id="UP000026915">
    <property type="component" value="Chromosome 4"/>
</dbReference>
<dbReference type="PANTHER" id="PTHR31351">
    <property type="entry name" value="EXPRESSED PROTEIN"/>
    <property type="match status" value="1"/>
</dbReference>
<accession>A0A061EU27</accession>
<organism evidence="3 4">
    <name type="scientific">Theobroma cacao</name>
    <name type="common">Cacao</name>
    <name type="synonym">Cocoa</name>
    <dbReference type="NCBI Taxonomy" id="3641"/>
    <lineage>
        <taxon>Eukaryota</taxon>
        <taxon>Viridiplantae</taxon>
        <taxon>Streptophyta</taxon>
        <taxon>Embryophyta</taxon>
        <taxon>Tracheophyta</taxon>
        <taxon>Spermatophyta</taxon>
        <taxon>Magnoliopsida</taxon>
        <taxon>eudicotyledons</taxon>
        <taxon>Gunneridae</taxon>
        <taxon>Pentapetalae</taxon>
        <taxon>rosids</taxon>
        <taxon>malvids</taxon>
        <taxon>Malvales</taxon>
        <taxon>Malvaceae</taxon>
        <taxon>Byttnerioideae</taxon>
        <taxon>Theobroma</taxon>
    </lineage>
</organism>
<sequence>MEKPIVESWRPEPVPVPFRPPETPREPMEFLSRSWSVSALEVSRALAPPSSQAAASHQVSLKGSSSGNVVIQEDVAGELEDSGIVSGNPFSFASSETSQMVMERIMSQSQEVSPRTSGRLSHSSGPLTGGGSLTDSPPVSPSEIDDVKQFCRVNNSLNSQFRTTAAVAAATPATTAVTGGGKTVGRWLKDRREKKKEETRAHNAQLHAAISVAGVAAAVAAIAAATAASSSAGKDEQMAKTDMAVASAATLVAAQCVEAAEVMGAEREHLASVIGSAVNVRSAGDIMTLTAGAATALRGAATLKARALKEVWNIAAVIPVDKGGGNGSNGSSNGSFSGELVPEENFLGICSRELLARGCELLKRTRKGKFH</sequence>
<dbReference type="InterPro" id="IPR040269">
    <property type="entry name" value="VAB"/>
</dbReference>
<proteinExistence type="predicted"/>
<dbReference type="Pfam" id="PF05703">
    <property type="entry name" value="Auxin_canalis"/>
    <property type="match status" value="1"/>
</dbReference>
<dbReference type="InterPro" id="IPR008546">
    <property type="entry name" value="VAN3-bd-like_auxin_canal"/>
</dbReference>
<gene>
    <name evidence="3" type="ORF">TCM_020692</name>
</gene>
<dbReference type="PANTHER" id="PTHR31351:SF4">
    <property type="entry name" value="AUXIN CANALIZATION PROTEIN (DUF828)"/>
    <property type="match status" value="1"/>
</dbReference>
<feature type="compositionally biased region" description="Pro residues" evidence="1">
    <location>
        <begin position="12"/>
        <end position="21"/>
    </location>
</feature>
<dbReference type="EMBL" id="CM001882">
    <property type="protein sequence ID" value="EOY05779.1"/>
    <property type="molecule type" value="Genomic_DNA"/>
</dbReference>
<feature type="region of interest" description="Disordered" evidence="1">
    <location>
        <begin position="1"/>
        <end position="25"/>
    </location>
</feature>
<evidence type="ECO:0000313" key="4">
    <source>
        <dbReference type="Proteomes" id="UP000026915"/>
    </source>
</evidence>
<name>A0A061EU27_THECC</name>
<evidence type="ECO:0000256" key="1">
    <source>
        <dbReference type="SAM" id="MobiDB-lite"/>
    </source>
</evidence>
<protein>
    <submittedName>
        <fullName evidence="3">Emb:CAB10253.1 isoform 3</fullName>
    </submittedName>
</protein>